<organism evidence="4 5">
    <name type="scientific">Quillaja saponaria</name>
    <name type="common">Soap bark tree</name>
    <dbReference type="NCBI Taxonomy" id="32244"/>
    <lineage>
        <taxon>Eukaryota</taxon>
        <taxon>Viridiplantae</taxon>
        <taxon>Streptophyta</taxon>
        <taxon>Embryophyta</taxon>
        <taxon>Tracheophyta</taxon>
        <taxon>Spermatophyta</taxon>
        <taxon>Magnoliopsida</taxon>
        <taxon>eudicotyledons</taxon>
        <taxon>Gunneridae</taxon>
        <taxon>Pentapetalae</taxon>
        <taxon>rosids</taxon>
        <taxon>fabids</taxon>
        <taxon>Fabales</taxon>
        <taxon>Quillajaceae</taxon>
        <taxon>Quillaja</taxon>
    </lineage>
</organism>
<dbReference type="Proteomes" id="UP001163823">
    <property type="component" value="Chromosome 3"/>
</dbReference>
<evidence type="ECO:0000313" key="5">
    <source>
        <dbReference type="Proteomes" id="UP001163823"/>
    </source>
</evidence>
<dbReference type="InterPro" id="IPR042185">
    <property type="entry name" value="Serpin_sf_2"/>
</dbReference>
<dbReference type="InterPro" id="IPR023796">
    <property type="entry name" value="Serpin_dom"/>
</dbReference>
<dbReference type="SUPFAM" id="SSF56574">
    <property type="entry name" value="Serpins"/>
    <property type="match status" value="1"/>
</dbReference>
<name>A0AAD7Q3N3_QUISA</name>
<evidence type="ECO:0000259" key="3">
    <source>
        <dbReference type="SMART" id="SM00093"/>
    </source>
</evidence>
<dbReference type="Gene3D" id="2.30.39.10">
    <property type="entry name" value="Alpha-1-antitrypsin, domain 1"/>
    <property type="match status" value="1"/>
</dbReference>
<gene>
    <name evidence="4" type="ORF">O6P43_004361</name>
</gene>
<dbReference type="PANTHER" id="PTHR11461">
    <property type="entry name" value="SERINE PROTEASE INHIBITOR, SERPIN"/>
    <property type="match status" value="1"/>
</dbReference>
<dbReference type="KEGG" id="qsa:O6P43_004361"/>
<dbReference type="CDD" id="cd02043">
    <property type="entry name" value="serpinP_plants"/>
    <property type="match status" value="1"/>
</dbReference>
<dbReference type="EMBL" id="JARAOO010000003">
    <property type="protein sequence ID" value="KAJ7974262.1"/>
    <property type="molecule type" value="Genomic_DNA"/>
</dbReference>
<evidence type="ECO:0000256" key="1">
    <source>
        <dbReference type="ARBA" id="ARBA00009500"/>
    </source>
</evidence>
<dbReference type="InterPro" id="IPR042178">
    <property type="entry name" value="Serpin_sf_1"/>
</dbReference>
<dbReference type="Gene3D" id="3.30.497.10">
    <property type="entry name" value="Antithrombin, subunit I, domain 2"/>
    <property type="match status" value="1"/>
</dbReference>
<dbReference type="PROSITE" id="PS00284">
    <property type="entry name" value="SERPIN"/>
    <property type="match status" value="1"/>
</dbReference>
<evidence type="ECO:0000313" key="4">
    <source>
        <dbReference type="EMBL" id="KAJ7974262.1"/>
    </source>
</evidence>
<dbReference type="Pfam" id="PF00079">
    <property type="entry name" value="Serpin"/>
    <property type="match status" value="1"/>
</dbReference>
<comment type="similarity">
    <text evidence="1 2">Belongs to the serpin family.</text>
</comment>
<protein>
    <submittedName>
        <fullName evidence="4">Serpin-ZX like</fullName>
    </submittedName>
</protein>
<evidence type="ECO:0000256" key="2">
    <source>
        <dbReference type="RuleBase" id="RU000411"/>
    </source>
</evidence>
<dbReference type="InterPro" id="IPR036186">
    <property type="entry name" value="Serpin_sf"/>
</dbReference>
<proteinExistence type="inferred from homology"/>
<dbReference type="AlphaFoldDB" id="A0AAD7Q3N3"/>
<dbReference type="InterPro" id="IPR000215">
    <property type="entry name" value="Serpin_fam"/>
</dbReference>
<keyword evidence="5" id="KW-1185">Reference proteome</keyword>
<dbReference type="GO" id="GO:0005615">
    <property type="term" value="C:extracellular space"/>
    <property type="evidence" value="ECO:0007669"/>
    <property type="project" value="InterPro"/>
</dbReference>
<dbReference type="SMART" id="SM00093">
    <property type="entry name" value="SERPIN"/>
    <property type="match status" value="1"/>
</dbReference>
<sequence length="413" mass="46693">MGSYLLLQSHPNKSNFTSLLSNKLLQEAVAKSSNFVMSPLSFRAMLSFIALGATQQTLKQLLQFLGLQDESKLDSLCKKISTLTLPVKGSNVAFGVFGGPSTQPPAVLLQFTNAVWLHEDFNFKSSFEGIVKATFNAESRMLNYGEEAAEIIREINSWAESVSEGLINQLLPRDLLTYKPALVYANALYFKGKWDRKFDSFKTQPKNFYLLNGRIVLVPFMTSDLNKVRLYGDFNSYKVLALPYQNGEDTRRFSMYIILPKTNDGLLNLVRHLNDNPGFLNQDFQLSEVELAEFWIPKFKFSFELEASNAMKELGLTQPFNLDNQDFKEMVVSHKGRSLYVSKMFHKAYIEVDEEGTEATCFSDNHTFSFGYAPPQHQSASFVADHPFIFMIREMTSKTVLLSGAVLNPLLAS</sequence>
<feature type="domain" description="Serpin" evidence="3">
    <location>
        <begin position="22"/>
        <end position="409"/>
    </location>
</feature>
<reference evidence="4" key="1">
    <citation type="journal article" date="2023" name="Science">
        <title>Elucidation of the pathway for biosynthesis of saponin adjuvants from the soapbark tree.</title>
        <authorList>
            <person name="Reed J."/>
            <person name="Orme A."/>
            <person name="El-Demerdash A."/>
            <person name="Owen C."/>
            <person name="Martin L.B.B."/>
            <person name="Misra R.C."/>
            <person name="Kikuchi S."/>
            <person name="Rejzek M."/>
            <person name="Martin A.C."/>
            <person name="Harkess A."/>
            <person name="Leebens-Mack J."/>
            <person name="Louveau T."/>
            <person name="Stephenson M.J."/>
            <person name="Osbourn A."/>
        </authorList>
    </citation>
    <scope>NUCLEOTIDE SEQUENCE</scope>
    <source>
        <strain evidence="4">S10</strain>
    </source>
</reference>
<dbReference type="GO" id="GO:0004867">
    <property type="term" value="F:serine-type endopeptidase inhibitor activity"/>
    <property type="evidence" value="ECO:0007669"/>
    <property type="project" value="InterPro"/>
</dbReference>
<dbReference type="PANTHER" id="PTHR11461:SF340">
    <property type="entry name" value="SERPIN DOMAIN-CONTAINING PROTEIN"/>
    <property type="match status" value="1"/>
</dbReference>
<dbReference type="InterPro" id="IPR023795">
    <property type="entry name" value="Serpin_CS"/>
</dbReference>
<comment type="caution">
    <text evidence="4">The sequence shown here is derived from an EMBL/GenBank/DDBJ whole genome shotgun (WGS) entry which is preliminary data.</text>
</comment>
<accession>A0AAD7Q3N3</accession>